<keyword evidence="3" id="KW-1185">Reference proteome</keyword>
<dbReference type="OrthoDB" id="9803832at2"/>
<reference evidence="2 3" key="1">
    <citation type="submission" date="2015-03" db="EMBL/GenBank/DDBJ databases">
        <title>Genome assembly of Sandaracinus amylolyticus DSM 53668.</title>
        <authorList>
            <person name="Sharma G."/>
            <person name="Subramanian S."/>
        </authorList>
    </citation>
    <scope>NUCLEOTIDE SEQUENCE [LARGE SCALE GENOMIC DNA]</scope>
    <source>
        <strain evidence="2 3">DSM 53668</strain>
    </source>
</reference>
<dbReference type="Proteomes" id="UP000034883">
    <property type="component" value="Chromosome"/>
</dbReference>
<dbReference type="EMBL" id="CP011125">
    <property type="protein sequence ID" value="AKF11059.1"/>
    <property type="molecule type" value="Genomic_DNA"/>
</dbReference>
<dbReference type="AlphaFoldDB" id="A0A0F6SHU6"/>
<evidence type="ECO:0000256" key="1">
    <source>
        <dbReference type="SAM" id="Phobius"/>
    </source>
</evidence>
<feature type="transmembrane region" description="Helical" evidence="1">
    <location>
        <begin position="96"/>
        <end position="114"/>
    </location>
</feature>
<dbReference type="PANTHER" id="PTHR38446:SF1">
    <property type="entry name" value="BLL0914 PROTEIN"/>
    <property type="match status" value="1"/>
</dbReference>
<evidence type="ECO:0008006" key="4">
    <source>
        <dbReference type="Google" id="ProtNLM"/>
    </source>
</evidence>
<dbReference type="Pfam" id="PF06993">
    <property type="entry name" value="DUF1304"/>
    <property type="match status" value="1"/>
</dbReference>
<dbReference type="KEGG" id="samy:DB32_008208"/>
<dbReference type="InterPro" id="IPR009732">
    <property type="entry name" value="DUF1304"/>
</dbReference>
<proteinExistence type="predicted"/>
<feature type="transmembrane region" description="Helical" evidence="1">
    <location>
        <begin position="61"/>
        <end position="84"/>
    </location>
</feature>
<keyword evidence="1" id="KW-0472">Membrane</keyword>
<organism evidence="2 3">
    <name type="scientific">Sandaracinus amylolyticus</name>
    <dbReference type="NCBI Taxonomy" id="927083"/>
    <lineage>
        <taxon>Bacteria</taxon>
        <taxon>Pseudomonadati</taxon>
        <taxon>Myxococcota</taxon>
        <taxon>Polyangia</taxon>
        <taxon>Polyangiales</taxon>
        <taxon>Sandaracinaceae</taxon>
        <taxon>Sandaracinus</taxon>
    </lineage>
</organism>
<keyword evidence="1" id="KW-0812">Transmembrane</keyword>
<name>A0A0F6SHU6_9BACT</name>
<gene>
    <name evidence="2" type="ORF">DB32_008208</name>
</gene>
<evidence type="ECO:0000313" key="2">
    <source>
        <dbReference type="EMBL" id="AKF11059.1"/>
    </source>
</evidence>
<protein>
    <recommendedName>
        <fullName evidence="4">DUF1304 domain-containing protein</fullName>
    </recommendedName>
</protein>
<dbReference type="RefSeq" id="WP_053237965.1">
    <property type="nucleotide sequence ID" value="NZ_CP011125.1"/>
</dbReference>
<dbReference type="PANTHER" id="PTHR38446">
    <property type="entry name" value="BLL0914 PROTEIN"/>
    <property type="match status" value="1"/>
</dbReference>
<keyword evidence="1" id="KW-1133">Transmembrane helix</keyword>
<dbReference type="STRING" id="927083.DB32_008208"/>
<accession>A0A0F6SHU6</accession>
<sequence length="115" mass="11929">MLSLLATLFVALLHVGFMVLETFLWTTPRVRKIFAQSAEQAETTRVLAGNQGVYNGALGAALAWAATAGQTAAASVLLLFVIVVGAYGAATAKRSILFIQALPAAIALALTQLGL</sequence>
<evidence type="ECO:0000313" key="3">
    <source>
        <dbReference type="Proteomes" id="UP000034883"/>
    </source>
</evidence>